<sequence length="257" mass="29377">MLTGKEVVEDAIGQIHDYLMNLEEIVKAITKKKLEENLQEAKRVCNVSKKRDSCAPGILEEMERDWGVENTWMFFHRGTRWSVYSAVREVRRLRIPWDEFTPRLAQVMSDRLAHTPVGGSKEVWPTAIDIRSLKHLTIKDSVPDIAPLTRAEARTWGWDTLDNGMLLMDANRIFTLSPTPRVPCSGPAPLATTCNTNERGDPLTIQNTERGTALITATHRNSKQKLVWTTGEYQGRRKTSIQTFFLEQMREQVNPCI</sequence>
<gene>
    <name evidence="1" type="ORF">SI65_01508</name>
</gene>
<dbReference type="Proteomes" id="UP000094569">
    <property type="component" value="Unassembled WGS sequence"/>
</dbReference>
<keyword evidence="2" id="KW-1185">Reference proteome</keyword>
<organism evidence="1 2">
    <name type="scientific">Aspergillus cristatus</name>
    <name type="common">Chinese Fuzhuan brick tea-fermentation fungus</name>
    <name type="synonym">Eurotium cristatum</name>
    <dbReference type="NCBI Taxonomy" id="573508"/>
    <lineage>
        <taxon>Eukaryota</taxon>
        <taxon>Fungi</taxon>
        <taxon>Dikarya</taxon>
        <taxon>Ascomycota</taxon>
        <taxon>Pezizomycotina</taxon>
        <taxon>Eurotiomycetes</taxon>
        <taxon>Eurotiomycetidae</taxon>
        <taxon>Eurotiales</taxon>
        <taxon>Aspergillaceae</taxon>
        <taxon>Aspergillus</taxon>
        <taxon>Aspergillus subgen. Aspergillus</taxon>
    </lineage>
</organism>
<evidence type="ECO:0000313" key="1">
    <source>
        <dbReference type="EMBL" id="ODM23918.1"/>
    </source>
</evidence>
<comment type="caution">
    <text evidence="1">The sequence shown here is derived from an EMBL/GenBank/DDBJ whole genome shotgun (WGS) entry which is preliminary data.</text>
</comment>
<dbReference type="VEuPathDB" id="FungiDB:SI65_01508"/>
<accession>A0A1E3BSI7</accession>
<evidence type="ECO:0000313" key="2">
    <source>
        <dbReference type="Proteomes" id="UP000094569"/>
    </source>
</evidence>
<reference evidence="1 2" key="1">
    <citation type="journal article" date="2016" name="BMC Genomics">
        <title>Comparative genomic and transcriptomic analyses of the Fuzhuan brick tea-fermentation fungus Aspergillus cristatus.</title>
        <authorList>
            <person name="Ge Y."/>
            <person name="Wang Y."/>
            <person name="Liu Y."/>
            <person name="Tan Y."/>
            <person name="Ren X."/>
            <person name="Zhang X."/>
            <person name="Hyde K.D."/>
            <person name="Liu Y."/>
            <person name="Liu Z."/>
        </authorList>
    </citation>
    <scope>NUCLEOTIDE SEQUENCE [LARGE SCALE GENOMIC DNA]</scope>
    <source>
        <strain evidence="1 2">GZAAS20.1005</strain>
    </source>
</reference>
<dbReference type="AlphaFoldDB" id="A0A1E3BSI7"/>
<name>A0A1E3BSI7_ASPCR</name>
<dbReference type="EMBL" id="JXNT01000001">
    <property type="protein sequence ID" value="ODM23918.1"/>
    <property type="molecule type" value="Genomic_DNA"/>
</dbReference>
<proteinExistence type="predicted"/>
<protein>
    <submittedName>
        <fullName evidence="1">Uncharacterized protein</fullName>
    </submittedName>
</protein>